<dbReference type="EMBL" id="POQS01000002">
    <property type="protein sequence ID" value="PND34531.1"/>
    <property type="molecule type" value="Genomic_DNA"/>
</dbReference>
<dbReference type="Pfam" id="PF22764">
    <property type="entry name" value="E217_Gp32"/>
    <property type="match status" value="1"/>
</dbReference>
<reference evidence="1 2" key="1">
    <citation type="submission" date="2018-01" db="EMBL/GenBank/DDBJ databases">
        <title>The draft genome of an aniline degradation strain ANB-1.</title>
        <authorList>
            <person name="Zhang L."/>
            <person name="Jiang J."/>
        </authorList>
    </citation>
    <scope>NUCLEOTIDE SEQUENCE [LARGE SCALE GENOMIC DNA]</scope>
    <source>
        <strain evidence="1 2">ANB-1</strain>
    </source>
</reference>
<organism evidence="1 2">
    <name type="scientific">Achromobacter pulmonis</name>
    <dbReference type="NCBI Taxonomy" id="1389932"/>
    <lineage>
        <taxon>Bacteria</taxon>
        <taxon>Pseudomonadati</taxon>
        <taxon>Pseudomonadota</taxon>
        <taxon>Betaproteobacteria</taxon>
        <taxon>Burkholderiales</taxon>
        <taxon>Alcaligenaceae</taxon>
        <taxon>Achromobacter</taxon>
    </lineage>
</organism>
<dbReference type="Proteomes" id="UP000235994">
    <property type="component" value="Unassembled WGS sequence"/>
</dbReference>
<evidence type="ECO:0000313" key="1">
    <source>
        <dbReference type="EMBL" id="PND34531.1"/>
    </source>
</evidence>
<evidence type="ECO:0000313" key="2">
    <source>
        <dbReference type="Proteomes" id="UP000235994"/>
    </source>
</evidence>
<evidence type="ECO:0008006" key="3">
    <source>
        <dbReference type="Google" id="ProtNLM"/>
    </source>
</evidence>
<dbReference type="AlphaFoldDB" id="A0A2N8KM56"/>
<comment type="caution">
    <text evidence="1">The sequence shown here is derived from an EMBL/GenBank/DDBJ whole genome shotgun (WGS) entry which is preliminary data.</text>
</comment>
<name>A0A2N8KM56_9BURK</name>
<keyword evidence="2" id="KW-1185">Reference proteome</keyword>
<dbReference type="RefSeq" id="WP_102772595.1">
    <property type="nucleotide sequence ID" value="NZ_POQS01000002.1"/>
</dbReference>
<gene>
    <name evidence="1" type="ORF">C1I89_10115</name>
</gene>
<accession>A0A2N8KM56</accession>
<sequence length="143" mass="15475">MSTLTSANSVLYLGVAGIFPTPQKIEGYATDDAFAFEAVQPTQAVMGVDGRMSAGYTPFMSVQTITIQADSPSMVVFEAYMAAMKTAREVFYCNGTLNIPSISRKFVMTRGVLTQIPSAPTARTILQPMTFQITWEDVSPALV</sequence>
<dbReference type="InterPro" id="IPR054440">
    <property type="entry name" value="Gp32-like"/>
</dbReference>
<protein>
    <recommendedName>
        <fullName evidence="3">DUF3277 domain-containing protein</fullName>
    </recommendedName>
</protein>
<proteinExistence type="predicted"/>